<dbReference type="OrthoDB" id="567787at2759"/>
<organism evidence="9 10">
    <name type="scientific">Bodo saltans</name>
    <name type="common">Flagellated protozoan</name>
    <dbReference type="NCBI Taxonomy" id="75058"/>
    <lineage>
        <taxon>Eukaryota</taxon>
        <taxon>Discoba</taxon>
        <taxon>Euglenozoa</taxon>
        <taxon>Kinetoplastea</taxon>
        <taxon>Metakinetoplastina</taxon>
        <taxon>Eubodonida</taxon>
        <taxon>Bodonidae</taxon>
        <taxon>Bodo</taxon>
    </lineage>
</organism>
<dbReference type="InterPro" id="IPR032840">
    <property type="entry name" value="CFAP91_dom"/>
</dbReference>
<keyword evidence="3" id="KW-0206">Cytoskeleton</keyword>
<name>A0A0S4J881_BODSA</name>
<evidence type="ECO:0000256" key="4">
    <source>
        <dbReference type="ARBA" id="ARBA00023273"/>
    </source>
</evidence>
<evidence type="ECO:0000256" key="1">
    <source>
        <dbReference type="ARBA" id="ARBA00004430"/>
    </source>
</evidence>
<keyword evidence="10" id="KW-1185">Reference proteome</keyword>
<feature type="non-terminal residue" evidence="9">
    <location>
        <position position="132"/>
    </location>
</feature>
<reference evidence="10" key="1">
    <citation type="submission" date="2015-09" db="EMBL/GenBank/DDBJ databases">
        <authorList>
            <consortium name="Pathogen Informatics"/>
        </authorList>
    </citation>
    <scope>NUCLEOTIDE SEQUENCE [LARGE SCALE GENOMIC DNA]</scope>
    <source>
        <strain evidence="10">Lake Konstanz</strain>
    </source>
</reference>
<feature type="region of interest" description="Disordered" evidence="7">
    <location>
        <begin position="112"/>
        <end position="132"/>
    </location>
</feature>
<accession>A0A0S4J881</accession>
<comment type="subcellular location">
    <subcellularLocation>
        <location evidence="1">Cytoplasm</location>
        <location evidence="1">Cytoskeleton</location>
        <location evidence="1">Cilium axoneme</location>
    </subcellularLocation>
</comment>
<dbReference type="OMA" id="VQTMYRD"/>
<dbReference type="InterPro" id="IPR026720">
    <property type="entry name" value="CFAP91"/>
</dbReference>
<feature type="domain" description="CFAP91" evidence="8">
    <location>
        <begin position="110"/>
        <end position="131"/>
    </location>
</feature>
<evidence type="ECO:0000256" key="7">
    <source>
        <dbReference type="SAM" id="MobiDB-lite"/>
    </source>
</evidence>
<evidence type="ECO:0000313" key="9">
    <source>
        <dbReference type="EMBL" id="CUG86280.1"/>
    </source>
</evidence>
<feature type="region of interest" description="Disordered" evidence="7">
    <location>
        <begin position="57"/>
        <end position="83"/>
    </location>
</feature>
<comment type="similarity">
    <text evidence="5">Belongs to the CFAP91 family.</text>
</comment>
<evidence type="ECO:0000256" key="2">
    <source>
        <dbReference type="ARBA" id="ARBA00022490"/>
    </source>
</evidence>
<evidence type="ECO:0000313" key="10">
    <source>
        <dbReference type="Proteomes" id="UP000051952"/>
    </source>
</evidence>
<evidence type="ECO:0000259" key="8">
    <source>
        <dbReference type="Pfam" id="PF14738"/>
    </source>
</evidence>
<dbReference type="PANTHER" id="PTHR22455">
    <property type="entry name" value="CILIA- AND FLAGELLA-ASSOCIATED PROTEIN 91"/>
    <property type="match status" value="1"/>
</dbReference>
<dbReference type="EMBL" id="CYKH01001273">
    <property type="protein sequence ID" value="CUG86280.1"/>
    <property type="molecule type" value="Genomic_DNA"/>
</dbReference>
<proteinExistence type="inferred from homology"/>
<dbReference type="AlphaFoldDB" id="A0A0S4J881"/>
<sequence>MSTEIGGRDRFKFFKRPVVPTMEGGTQTAGGMAAAASTMPINNNRPIVHRSVQPRSQFLQSDNVGTEVGKKPRAPRTLEQLPGKPREAFLASTDQPLAQQDAHTRTIECQTMFRESDTQTDPYTPDYFVEEG</sequence>
<dbReference type="PANTHER" id="PTHR22455:SF10">
    <property type="entry name" value="CILIA- AND FLAGELLA-ASSOCIATED PROTEIN 91"/>
    <property type="match status" value="1"/>
</dbReference>
<dbReference type="Proteomes" id="UP000051952">
    <property type="component" value="Unassembled WGS sequence"/>
</dbReference>
<dbReference type="GO" id="GO:0005930">
    <property type="term" value="C:axoneme"/>
    <property type="evidence" value="ECO:0007669"/>
    <property type="project" value="UniProtKB-SubCell"/>
</dbReference>
<evidence type="ECO:0000256" key="5">
    <source>
        <dbReference type="ARBA" id="ARBA00029468"/>
    </source>
</evidence>
<keyword evidence="4" id="KW-0966">Cell projection</keyword>
<dbReference type="Pfam" id="PF14738">
    <property type="entry name" value="CFAP91"/>
    <property type="match status" value="1"/>
</dbReference>
<evidence type="ECO:0000256" key="3">
    <source>
        <dbReference type="ARBA" id="ARBA00023212"/>
    </source>
</evidence>
<keyword evidence="2" id="KW-0963">Cytoplasm</keyword>
<protein>
    <recommendedName>
        <fullName evidence="6">Cilia- and flagella-associated protein 91</fullName>
    </recommendedName>
</protein>
<evidence type="ECO:0000256" key="6">
    <source>
        <dbReference type="ARBA" id="ARBA00029555"/>
    </source>
</evidence>
<dbReference type="VEuPathDB" id="TriTrypDB:BSAL_92335"/>
<gene>
    <name evidence="9" type="ORF">BSAL_92335</name>
</gene>